<organism evidence="2">
    <name type="scientific">Acromyrmex echinatior</name>
    <name type="common">Panamanian leafcutter ant</name>
    <name type="synonym">Acromyrmex octospinosus echinatior</name>
    <dbReference type="NCBI Taxonomy" id="103372"/>
    <lineage>
        <taxon>Eukaryota</taxon>
        <taxon>Metazoa</taxon>
        <taxon>Ecdysozoa</taxon>
        <taxon>Arthropoda</taxon>
        <taxon>Hexapoda</taxon>
        <taxon>Insecta</taxon>
        <taxon>Pterygota</taxon>
        <taxon>Neoptera</taxon>
        <taxon>Endopterygota</taxon>
        <taxon>Hymenoptera</taxon>
        <taxon>Apocrita</taxon>
        <taxon>Aculeata</taxon>
        <taxon>Formicoidea</taxon>
        <taxon>Formicidae</taxon>
        <taxon>Myrmicinae</taxon>
        <taxon>Acromyrmex</taxon>
    </lineage>
</organism>
<protein>
    <submittedName>
        <fullName evidence="1">Uncharacterized protein</fullName>
    </submittedName>
</protein>
<proteinExistence type="predicted"/>
<evidence type="ECO:0000313" key="2">
    <source>
        <dbReference type="Proteomes" id="UP000007755"/>
    </source>
</evidence>
<name>F4WVF4_ACREC</name>
<dbReference type="InParanoid" id="F4WVF4"/>
<evidence type="ECO:0000313" key="1">
    <source>
        <dbReference type="EMBL" id="EGI61775.1"/>
    </source>
</evidence>
<accession>F4WVF4</accession>
<keyword evidence="2" id="KW-1185">Reference proteome</keyword>
<dbReference type="AlphaFoldDB" id="F4WVF4"/>
<gene>
    <name evidence="1" type="ORF">G5I_09892</name>
</gene>
<dbReference type="EMBL" id="GL888387">
    <property type="protein sequence ID" value="EGI61775.1"/>
    <property type="molecule type" value="Genomic_DNA"/>
</dbReference>
<sequence>MVTVTGNRNWLAHGDSQCPMNALHFHTSPSGQRERLTRLFNPQSTYDFSGIFIWNILLSKDDRNNSARGKGKIAAQGMPPGPWTTTAGGDHAVKLMPSAYQWPDTSAPKVPRSGHSGVETRGHATLRKSTIRVDVNAERIVTTNSNANNDIVMNVRRTSSVENSRYRLKLLNPGSKYNISRRSIEHDESRWQTRYSPTSMRLFLIEKSGKDESMRVCAYIWTCVPTHEGVRRIEAKKKKIGSVTDTWCYGLSRFLSYPRRKRSQSG</sequence>
<reference evidence="1" key="1">
    <citation type="submission" date="2011-02" db="EMBL/GenBank/DDBJ databases">
        <title>The genome of the leaf-cutting ant Acromyrmex echinatior suggests key adaptations to social evolution and fungus farming.</title>
        <authorList>
            <person name="Nygaard S."/>
            <person name="Zhang G."/>
        </authorList>
    </citation>
    <scope>NUCLEOTIDE SEQUENCE</scope>
</reference>
<dbReference type="Proteomes" id="UP000007755">
    <property type="component" value="Unassembled WGS sequence"/>
</dbReference>